<dbReference type="PANTHER" id="PTHR19303">
    <property type="entry name" value="TRANSPOSON"/>
    <property type="match status" value="1"/>
</dbReference>
<dbReference type="InterPro" id="IPR009057">
    <property type="entry name" value="Homeodomain-like_sf"/>
</dbReference>
<keyword evidence="5" id="KW-0371">Homeobox</keyword>
<organism evidence="5 6">
    <name type="scientific">Cinara cedri</name>
    <dbReference type="NCBI Taxonomy" id="506608"/>
    <lineage>
        <taxon>Eukaryota</taxon>
        <taxon>Metazoa</taxon>
        <taxon>Ecdysozoa</taxon>
        <taxon>Arthropoda</taxon>
        <taxon>Hexapoda</taxon>
        <taxon>Insecta</taxon>
        <taxon>Pterygota</taxon>
        <taxon>Neoptera</taxon>
        <taxon>Paraneoptera</taxon>
        <taxon>Hemiptera</taxon>
        <taxon>Sternorrhyncha</taxon>
        <taxon>Aphidomorpha</taxon>
        <taxon>Aphidoidea</taxon>
        <taxon>Aphididae</taxon>
        <taxon>Lachninae</taxon>
        <taxon>Cinara</taxon>
    </lineage>
</organism>
<evidence type="ECO:0000313" key="5">
    <source>
        <dbReference type="EMBL" id="VVC37159.1"/>
    </source>
</evidence>
<accession>A0A5E4N0W3</accession>
<keyword evidence="2 5" id="KW-0238">DNA-binding</keyword>
<gene>
    <name evidence="5" type="ORF">CINCED_3A002191</name>
</gene>
<dbReference type="SUPFAM" id="SSF46689">
    <property type="entry name" value="Homeodomain-like"/>
    <property type="match status" value="1"/>
</dbReference>
<evidence type="ECO:0000256" key="3">
    <source>
        <dbReference type="SAM" id="MobiDB-lite"/>
    </source>
</evidence>
<keyword evidence="5" id="KW-0255">Endonuclease</keyword>
<dbReference type="GO" id="GO:0005634">
    <property type="term" value="C:nucleus"/>
    <property type="evidence" value="ECO:0007669"/>
    <property type="project" value="UniProtKB-SubCell"/>
</dbReference>
<dbReference type="PROSITE" id="PS51253">
    <property type="entry name" value="HTH_CENPB"/>
    <property type="match status" value="1"/>
</dbReference>
<dbReference type="AlphaFoldDB" id="A0A5E4N0W3"/>
<proteinExistence type="predicted"/>
<feature type="region of interest" description="Disordered" evidence="3">
    <location>
        <begin position="54"/>
        <end position="73"/>
    </location>
</feature>
<dbReference type="InterPro" id="IPR050863">
    <property type="entry name" value="CenT-Element_Derived"/>
</dbReference>
<dbReference type="Pfam" id="PF03184">
    <property type="entry name" value="DDE_1"/>
    <property type="match status" value="1"/>
</dbReference>
<dbReference type="EMBL" id="CABPRJ010001442">
    <property type="protein sequence ID" value="VVC37159.1"/>
    <property type="molecule type" value="Genomic_DNA"/>
</dbReference>
<reference evidence="5 6" key="1">
    <citation type="submission" date="2019-08" db="EMBL/GenBank/DDBJ databases">
        <authorList>
            <person name="Alioto T."/>
            <person name="Alioto T."/>
            <person name="Gomez Garrido J."/>
        </authorList>
    </citation>
    <scope>NUCLEOTIDE SEQUENCE [LARGE SCALE GENOMIC DNA]</scope>
</reference>
<keyword evidence="5" id="KW-0540">Nuclease</keyword>
<keyword evidence="6" id="KW-1185">Reference proteome</keyword>
<comment type="subcellular location">
    <subcellularLocation>
        <location evidence="1">Nucleus</location>
    </subcellularLocation>
</comment>
<dbReference type="GO" id="GO:0004519">
    <property type="term" value="F:endonuclease activity"/>
    <property type="evidence" value="ECO:0007669"/>
    <property type="project" value="UniProtKB-KW"/>
</dbReference>
<evidence type="ECO:0000256" key="1">
    <source>
        <dbReference type="ARBA" id="ARBA00004123"/>
    </source>
</evidence>
<dbReference type="InterPro" id="IPR006600">
    <property type="entry name" value="HTH_CenpB_DNA-bd_dom"/>
</dbReference>
<feature type="domain" description="HTH CENPB-type" evidence="4">
    <location>
        <begin position="63"/>
        <end position="134"/>
    </location>
</feature>
<dbReference type="Pfam" id="PF03221">
    <property type="entry name" value="HTH_Tnp_Tc5"/>
    <property type="match status" value="1"/>
</dbReference>
<dbReference type="Proteomes" id="UP000325440">
    <property type="component" value="Unassembled WGS sequence"/>
</dbReference>
<evidence type="ECO:0000313" key="6">
    <source>
        <dbReference type="Proteomes" id="UP000325440"/>
    </source>
</evidence>
<dbReference type="GO" id="GO:0003677">
    <property type="term" value="F:DNA binding"/>
    <property type="evidence" value="ECO:0007669"/>
    <property type="project" value="UniProtKB-KW"/>
</dbReference>
<evidence type="ECO:0000259" key="4">
    <source>
        <dbReference type="PROSITE" id="PS51253"/>
    </source>
</evidence>
<dbReference type="SMART" id="SM00674">
    <property type="entry name" value="CENPB"/>
    <property type="match status" value="1"/>
</dbReference>
<protein>
    <submittedName>
        <fullName evidence="5">DDE superfamily endonuclease domain,Homeobox domain-like,HTH CenpB-type DNA-binding domain</fullName>
    </submittedName>
</protein>
<dbReference type="Gene3D" id="1.10.10.60">
    <property type="entry name" value="Homeodomain-like"/>
    <property type="match status" value="1"/>
</dbReference>
<dbReference type="PANTHER" id="PTHR19303:SF73">
    <property type="entry name" value="PROTEIN PDC2"/>
    <property type="match status" value="1"/>
</dbReference>
<dbReference type="OrthoDB" id="9909311at2759"/>
<dbReference type="InterPro" id="IPR004875">
    <property type="entry name" value="DDE_SF_endonuclease_dom"/>
</dbReference>
<sequence>MFRVRKDLSLAQKLEIIDNIKLQPLGCSTRCLSEILGIPKSTIARIQLQEQVSREQAHSQVTTRKRKREGKDSDVDEALTQWFTLATSRGVQVSGPILKAKSEDLARKVGNDEFKATEGWLSRWKVKHDIKFKRAHGEKASANSDGADEWKLTKLPQILAKISLEDIYNADETGLYYRATPDGSLCFKHELIAGSKKAMERITVLCCVNVSGTDKKKLLVIGKSKKPRCFQQISLQKLPVEYHSNKNAWMTSAIFIELGQNKMQPMCPNKADSTVL</sequence>
<keyword evidence="5" id="KW-0378">Hydrolase</keyword>
<evidence type="ECO:0000256" key="2">
    <source>
        <dbReference type="ARBA" id="ARBA00023125"/>
    </source>
</evidence>
<name>A0A5E4N0W3_9HEMI</name>